<evidence type="ECO:0000313" key="2">
    <source>
        <dbReference type="EMBL" id="ARU03877.1"/>
    </source>
</evidence>
<dbReference type="InterPro" id="IPR036388">
    <property type="entry name" value="WH-like_DNA-bd_sf"/>
</dbReference>
<dbReference type="InterPro" id="IPR015797">
    <property type="entry name" value="NUDIX_hydrolase-like_dom_sf"/>
</dbReference>
<evidence type="ECO:0000313" key="3">
    <source>
        <dbReference type="Proteomes" id="UP000196138"/>
    </source>
</evidence>
<dbReference type="KEGG" id="cser:CCO03_03545"/>
<dbReference type="InterPro" id="IPR000086">
    <property type="entry name" value="NUDIX_hydrolase_dom"/>
</dbReference>
<keyword evidence="3" id="KW-1185">Reference proteome</keyword>
<accession>A0A1Y0EJW8</accession>
<reference evidence="2 3" key="1">
    <citation type="submission" date="2017-05" db="EMBL/GenBank/DDBJ databases">
        <authorList>
            <person name="Song R."/>
            <person name="Chenine A.L."/>
            <person name="Ruprecht R.M."/>
        </authorList>
    </citation>
    <scope>NUCLEOTIDE SEQUENCE [LARGE SCALE GENOMIC DNA]</scope>
    <source>
        <strain evidence="2 3">DSM 26136</strain>
    </source>
</reference>
<dbReference type="Pfam" id="PF21906">
    <property type="entry name" value="WHD_NrtR"/>
    <property type="match status" value="1"/>
</dbReference>
<dbReference type="OrthoDB" id="5417595at2"/>
<organism evidence="2 3">
    <name type="scientific">Comamonas serinivorans</name>
    <dbReference type="NCBI Taxonomy" id="1082851"/>
    <lineage>
        <taxon>Bacteria</taxon>
        <taxon>Pseudomonadati</taxon>
        <taxon>Pseudomonadota</taxon>
        <taxon>Betaproteobacteria</taxon>
        <taxon>Burkholderiales</taxon>
        <taxon>Comamonadaceae</taxon>
        <taxon>Comamonas</taxon>
    </lineage>
</organism>
<dbReference type="Gene3D" id="1.10.10.10">
    <property type="entry name" value="Winged helix-like DNA-binding domain superfamily/Winged helix DNA-binding domain"/>
    <property type="match status" value="1"/>
</dbReference>
<dbReference type="Gene3D" id="3.90.79.10">
    <property type="entry name" value="Nucleoside Triphosphate Pyrophosphohydrolase"/>
    <property type="match status" value="1"/>
</dbReference>
<keyword evidence="2" id="KW-0378">Hydrolase</keyword>
<dbReference type="Pfam" id="PF00293">
    <property type="entry name" value="NUDIX"/>
    <property type="match status" value="1"/>
</dbReference>
<dbReference type="EMBL" id="CP021455">
    <property type="protein sequence ID" value="ARU03877.1"/>
    <property type="molecule type" value="Genomic_DNA"/>
</dbReference>
<dbReference type="InterPro" id="IPR036390">
    <property type="entry name" value="WH_DNA-bd_sf"/>
</dbReference>
<dbReference type="GO" id="GO:0016787">
    <property type="term" value="F:hydrolase activity"/>
    <property type="evidence" value="ECO:0007669"/>
    <property type="project" value="UniProtKB-KW"/>
</dbReference>
<dbReference type="PANTHER" id="PTHR43736">
    <property type="entry name" value="ADP-RIBOSE PYROPHOSPHATASE"/>
    <property type="match status" value="1"/>
</dbReference>
<dbReference type="AlphaFoldDB" id="A0A1Y0EJW8"/>
<sequence>MSTRSPHRPSPHEDSPHIICTVDVVALTLIATRLHVALLQRAQPPAQGDWALPGGYVHAQTDADTSAAARRVLADKLGMHGVYLEQLATFSGPRRDPRGWSLSVAHCALLPADALPAQGPAGAIRWVDVQQLPGLPFDHAAIVAAALARVRNKSQYSSLPVHLCGEQFTLPQLQAVYEAVLGDTLNKVSFRRKMDDMGLLEAVPGAMLTGAAHRPAQFWRVRPAYRQHLAVTPRGL</sequence>
<dbReference type="InterPro" id="IPR054105">
    <property type="entry name" value="WHD_NrtR"/>
</dbReference>
<dbReference type="SUPFAM" id="SSF55811">
    <property type="entry name" value="Nudix"/>
    <property type="match status" value="1"/>
</dbReference>
<name>A0A1Y0EJW8_9BURK</name>
<dbReference type="PROSITE" id="PS51462">
    <property type="entry name" value="NUDIX"/>
    <property type="match status" value="1"/>
</dbReference>
<dbReference type="Proteomes" id="UP000196138">
    <property type="component" value="Chromosome"/>
</dbReference>
<proteinExistence type="predicted"/>
<dbReference type="CDD" id="cd18873">
    <property type="entry name" value="NUDIX_NadM_like"/>
    <property type="match status" value="1"/>
</dbReference>
<dbReference type="SUPFAM" id="SSF46785">
    <property type="entry name" value="Winged helix' DNA-binding domain"/>
    <property type="match status" value="1"/>
</dbReference>
<protein>
    <submittedName>
        <fullName evidence="2">NUDIX hydrolase</fullName>
    </submittedName>
</protein>
<dbReference type="PANTHER" id="PTHR43736:SF4">
    <property type="entry name" value="SLR1690 PROTEIN"/>
    <property type="match status" value="1"/>
</dbReference>
<gene>
    <name evidence="2" type="ORF">CCO03_03545</name>
</gene>
<evidence type="ECO:0000259" key="1">
    <source>
        <dbReference type="PROSITE" id="PS51462"/>
    </source>
</evidence>
<feature type="domain" description="Nudix hydrolase" evidence="1">
    <location>
        <begin position="20"/>
        <end position="149"/>
    </location>
</feature>
<dbReference type="RefSeq" id="WP_087277341.1">
    <property type="nucleotide sequence ID" value="NZ_CP021455.1"/>
</dbReference>